<sequence length="141" mass="15571">MAVDLSGVALARLDFDDDPVTRVRLDLTARRLEFDAAAATLLDPRSPTLVGSIRELDGRPTSELRRVRVTVSGWQLLTMREFDRDDQEWFSSSAFDLVSVGWLRAEKRAITIAGTAGGSGRWKHVDLAGPDLRARATAEFA</sequence>
<proteinExistence type="predicted"/>
<dbReference type="EMBL" id="JANLCJ010000006">
    <property type="protein sequence ID" value="MCS5735487.1"/>
    <property type="molecule type" value="Genomic_DNA"/>
</dbReference>
<accession>A0ABT2H6B6</accession>
<evidence type="ECO:0000313" key="1">
    <source>
        <dbReference type="EMBL" id="MCS5735487.1"/>
    </source>
</evidence>
<evidence type="ECO:0000313" key="2">
    <source>
        <dbReference type="Proteomes" id="UP001165586"/>
    </source>
</evidence>
<organism evidence="1 2">
    <name type="scientific">Herbiconiux daphne</name>
    <dbReference type="NCBI Taxonomy" id="2970914"/>
    <lineage>
        <taxon>Bacteria</taxon>
        <taxon>Bacillati</taxon>
        <taxon>Actinomycetota</taxon>
        <taxon>Actinomycetes</taxon>
        <taxon>Micrococcales</taxon>
        <taxon>Microbacteriaceae</taxon>
        <taxon>Herbiconiux</taxon>
    </lineage>
</organism>
<reference evidence="1" key="1">
    <citation type="submission" date="2022-08" db="EMBL/GenBank/DDBJ databases">
        <authorList>
            <person name="Deng Y."/>
            <person name="Han X.-F."/>
            <person name="Zhang Y.-Q."/>
        </authorList>
    </citation>
    <scope>NUCLEOTIDE SEQUENCE</scope>
    <source>
        <strain evidence="1">CPCC 203386</strain>
    </source>
</reference>
<dbReference type="Proteomes" id="UP001165586">
    <property type="component" value="Unassembled WGS sequence"/>
</dbReference>
<name>A0ABT2H6B6_9MICO</name>
<dbReference type="RefSeq" id="WP_259540410.1">
    <property type="nucleotide sequence ID" value="NZ_JANLCJ010000006.1"/>
</dbReference>
<gene>
    <name evidence="1" type="ORF">N1032_17210</name>
</gene>
<protein>
    <submittedName>
        <fullName evidence="1">Uncharacterized protein</fullName>
    </submittedName>
</protein>
<comment type="caution">
    <text evidence="1">The sequence shown here is derived from an EMBL/GenBank/DDBJ whole genome shotgun (WGS) entry which is preliminary data.</text>
</comment>
<keyword evidence="2" id="KW-1185">Reference proteome</keyword>